<sequence>MHFADRTDAGHRLADLLRARELDDPVVLALPRGGVPIAAPVAAALDAPLDVVVVRKLGAPSQPELAIGAIAEPDVRVLDATMVERLRLDEGALAAVEATERRELERRVHRYRQGRPLPPLTGRSVVVVDDGLATGATAVAACRAVRAGRPARLVLAVPVGAASGVRALAEEVDEVVCPVVPDAFRAVGQWYTDFAQTSDEEVLALLAAHQAETSDTDAPR</sequence>
<reference evidence="2" key="1">
    <citation type="journal article" date="2014" name="Int. J. Syst. Evol. Microbiol.">
        <title>Complete genome sequence of Corynebacterium casei LMG S-19264T (=DSM 44701T), isolated from a smear-ripened cheese.</title>
        <authorList>
            <consortium name="US DOE Joint Genome Institute (JGI-PGF)"/>
            <person name="Walter F."/>
            <person name="Albersmeier A."/>
            <person name="Kalinowski J."/>
            <person name="Ruckert C."/>
        </authorList>
    </citation>
    <scope>NUCLEOTIDE SEQUENCE</scope>
    <source>
        <strain evidence="2">CGMCC 1.14988</strain>
    </source>
</reference>
<dbReference type="EMBL" id="BMHA01000007">
    <property type="protein sequence ID" value="GGI07077.1"/>
    <property type="molecule type" value="Genomic_DNA"/>
</dbReference>
<feature type="domain" description="Phosphoribosyltransferase" evidence="1">
    <location>
        <begin position="21"/>
        <end position="184"/>
    </location>
</feature>
<dbReference type="SUPFAM" id="SSF53271">
    <property type="entry name" value="PRTase-like"/>
    <property type="match status" value="1"/>
</dbReference>
<dbReference type="AlphaFoldDB" id="A0A8J3A8N1"/>
<dbReference type="Pfam" id="PF00156">
    <property type="entry name" value="Pribosyltran"/>
    <property type="match status" value="1"/>
</dbReference>
<evidence type="ECO:0000313" key="3">
    <source>
        <dbReference type="Proteomes" id="UP000650511"/>
    </source>
</evidence>
<evidence type="ECO:0000259" key="1">
    <source>
        <dbReference type="Pfam" id="PF00156"/>
    </source>
</evidence>
<dbReference type="Proteomes" id="UP000650511">
    <property type="component" value="Unassembled WGS sequence"/>
</dbReference>
<dbReference type="InterPro" id="IPR029057">
    <property type="entry name" value="PRTase-like"/>
</dbReference>
<dbReference type="Gene3D" id="3.40.50.2020">
    <property type="match status" value="1"/>
</dbReference>
<comment type="caution">
    <text evidence="2">The sequence shown here is derived from an EMBL/GenBank/DDBJ whole genome shotgun (WGS) entry which is preliminary data.</text>
</comment>
<reference evidence="2" key="2">
    <citation type="submission" date="2020-09" db="EMBL/GenBank/DDBJ databases">
        <authorList>
            <person name="Sun Q."/>
            <person name="Zhou Y."/>
        </authorList>
    </citation>
    <scope>NUCLEOTIDE SEQUENCE</scope>
    <source>
        <strain evidence="2">CGMCC 1.14988</strain>
    </source>
</reference>
<keyword evidence="3" id="KW-1185">Reference proteome</keyword>
<name>A0A8J3A8N1_9ACTN</name>
<dbReference type="OrthoDB" id="9810066at2"/>
<proteinExistence type="predicted"/>
<evidence type="ECO:0000313" key="2">
    <source>
        <dbReference type="EMBL" id="GGI07077.1"/>
    </source>
</evidence>
<gene>
    <name evidence="2" type="ORF">GCM10011354_22290</name>
</gene>
<accession>A0A8J3A8N1</accession>
<dbReference type="RefSeq" id="WP_130649205.1">
    <property type="nucleotide sequence ID" value="NZ_BMHA01000007.1"/>
</dbReference>
<dbReference type="Gene3D" id="3.30.1310.20">
    <property type="entry name" value="PRTase-like"/>
    <property type="match status" value="1"/>
</dbReference>
<dbReference type="InterPro" id="IPR000836">
    <property type="entry name" value="PRTase_dom"/>
</dbReference>
<protein>
    <recommendedName>
        <fullName evidence="1">Phosphoribosyltransferase domain-containing protein</fullName>
    </recommendedName>
</protein>
<organism evidence="2 3">
    <name type="scientific">Egicoccus halophilus</name>
    <dbReference type="NCBI Taxonomy" id="1670830"/>
    <lineage>
        <taxon>Bacteria</taxon>
        <taxon>Bacillati</taxon>
        <taxon>Actinomycetota</taxon>
        <taxon>Nitriliruptoria</taxon>
        <taxon>Egicoccales</taxon>
        <taxon>Egicoccaceae</taxon>
        <taxon>Egicoccus</taxon>
    </lineage>
</organism>